<feature type="domain" description="PEP-utilising enzyme mobile" evidence="1">
    <location>
        <begin position="925"/>
        <end position="993"/>
    </location>
</feature>
<reference evidence="2 3" key="1">
    <citation type="submission" date="2018-08" db="EMBL/GenBank/DDBJ databases">
        <title>Genomic taxonomy of the Vibrionaceae family.</title>
        <authorList>
            <person name="Gomez-Gil B."/>
            <person name="Tanaka M."/>
            <person name="Sawabe T."/>
            <person name="Enciso-Ibarra K."/>
        </authorList>
    </citation>
    <scope>NUCLEOTIDE SEQUENCE [LARGE SCALE GENOMIC DNA]</scope>
    <source>
        <strain evidence="2 3">CAIM 1831</strain>
        <plasmid evidence="3">pva1</plasmid>
    </source>
</reference>
<geneLocation type="plasmid" evidence="3">
    <name>pva1</name>
</geneLocation>
<dbReference type="Gene3D" id="3.30.470.20">
    <property type="entry name" value="ATP-grasp fold, B domain"/>
    <property type="match status" value="1"/>
</dbReference>
<dbReference type="GeneID" id="39680952"/>
<dbReference type="Proteomes" id="UP000262832">
    <property type="component" value="Plasmid pVa1"/>
</dbReference>
<dbReference type="NCBIfam" id="NF004508">
    <property type="entry name" value="PRK05849.1"/>
    <property type="match status" value="1"/>
</dbReference>
<name>A0ABN5PKL0_9VIBR</name>
<dbReference type="InterPro" id="IPR036637">
    <property type="entry name" value="Phosphohistidine_dom_sf"/>
</dbReference>
<organism evidence="2 3">
    <name type="scientific">Vibrio alfacsensis</name>
    <dbReference type="NCBI Taxonomy" id="1074311"/>
    <lineage>
        <taxon>Bacteria</taxon>
        <taxon>Pseudomonadati</taxon>
        <taxon>Pseudomonadota</taxon>
        <taxon>Gammaproteobacteria</taxon>
        <taxon>Vibrionales</taxon>
        <taxon>Vibrionaceae</taxon>
        <taxon>Vibrio</taxon>
    </lineage>
</organism>
<dbReference type="InterPro" id="IPR013815">
    <property type="entry name" value="ATP_grasp_subdomain_1"/>
</dbReference>
<dbReference type="Gene3D" id="3.50.30.10">
    <property type="entry name" value="Phosphohistidine domain"/>
    <property type="match status" value="1"/>
</dbReference>
<dbReference type="SUPFAM" id="SSF56059">
    <property type="entry name" value="Glutathione synthetase ATP-binding domain-like"/>
    <property type="match status" value="1"/>
</dbReference>
<dbReference type="RefSeq" id="WP_128813602.1">
    <property type="nucleotide sequence ID" value="NZ_CP032095.1"/>
</dbReference>
<dbReference type="SUPFAM" id="SSF52009">
    <property type="entry name" value="Phosphohistidine domain"/>
    <property type="match status" value="1"/>
</dbReference>
<keyword evidence="2" id="KW-0614">Plasmid</keyword>
<dbReference type="Gene3D" id="3.90.550.10">
    <property type="entry name" value="Spore Coat Polysaccharide Biosynthesis Protein SpsA, Chain A"/>
    <property type="match status" value="1"/>
</dbReference>
<evidence type="ECO:0000313" key="2">
    <source>
        <dbReference type="EMBL" id="AXY03722.1"/>
    </source>
</evidence>
<dbReference type="InterPro" id="IPR008279">
    <property type="entry name" value="PEP-util_enz_mobile_dom"/>
</dbReference>
<dbReference type="InterPro" id="IPR029044">
    <property type="entry name" value="Nucleotide-diphossugar_trans"/>
</dbReference>
<evidence type="ECO:0000313" key="3">
    <source>
        <dbReference type="Proteomes" id="UP000262832"/>
    </source>
</evidence>
<dbReference type="PANTHER" id="PTHR43615:SF1">
    <property type="entry name" value="PPDK_N DOMAIN-CONTAINING PROTEIN"/>
    <property type="match status" value="1"/>
</dbReference>
<dbReference type="Gene3D" id="3.30.1490.20">
    <property type="entry name" value="ATP-grasp fold, A domain"/>
    <property type="match status" value="1"/>
</dbReference>
<dbReference type="EMBL" id="CP032095">
    <property type="protein sequence ID" value="AXY03722.1"/>
    <property type="molecule type" value="Genomic_DNA"/>
</dbReference>
<evidence type="ECO:0000259" key="1">
    <source>
        <dbReference type="Pfam" id="PF00391"/>
    </source>
</evidence>
<dbReference type="InterPro" id="IPR051549">
    <property type="entry name" value="PEP_Utilizing_Enz"/>
</dbReference>
<gene>
    <name evidence="2" type="ORF">D1115_22860</name>
</gene>
<keyword evidence="3" id="KW-1185">Reference proteome</keyword>
<dbReference type="Pfam" id="PF00391">
    <property type="entry name" value="PEP-utilizers"/>
    <property type="match status" value="1"/>
</dbReference>
<accession>A0ABN5PKL0</accession>
<proteinExistence type="predicted"/>
<protein>
    <recommendedName>
        <fullName evidence="1">PEP-utilising enzyme mobile domain-containing protein</fullName>
    </recommendedName>
</protein>
<dbReference type="SUPFAM" id="SSF53448">
    <property type="entry name" value="Nucleotide-diphospho-sugar transferases"/>
    <property type="match status" value="1"/>
</dbReference>
<sequence length="1002" mass="112691">MELGWWRVNVYILGAGAPKRGNKPSALINISANMRAMDWQLHSFDSITQPSHLFFLGGYQIEEVAQQYPELNFVIMPEWKSSTPLDTFLSAPHFDSSCIVTYGDTIFRHEFIKEFRVLESDVTVVVDSHWLDRYYGRKREDIEKAEVLIVESELFEFTGLMYFGERAVSIINRLSDDEKHQLIGKKLLDIIPVLEAYGLTINYRDVKGDWTEFNSPRDIANFVMGTKADTLSRLEGMVKSSFIGEQYNFTVDQWVADYRTVLHDITQRFANKRLVVRSSSKGEDNWGNSNAGGFDSILDVDCDDAIQLSSSIETVIDSYGPSLGAGEQILIQEFLHDVVMSGVVFTCTLESGAPYYRFNFDDSTQSTESVTSGRGTDLRTVLVCKYKPDMLSDVEPKLAPVLKAVQELESLLGFDKLDIEFAVDSQGNVHIFQVRPVLLRGDDAEVEQDKIIDALQSSVSRFSELQAKPPFAFGDKTIFANMPDWNPAEIISTRPKPLSLSLYQYLIVNDVWAKQRAEYGYKDVRPLPLIISFVGHPYVDVRASFSSFIPNSVPDESATRIANAYIDMLGANPSLHDKVEFDIAFTTWTPEFKREAVKRLKPYGVLESDLSHLEQGLKVITQQALTRLDADIASVDLLPVRRQICLDSTAPDLDKVFTLLDDAKRYGTLAFSHAARAGFVARTLLNSLVQSGGISKERSLLFMSSFDTVAGEFEKDKARFAMGELTLGELLDSYGHLRPGTYEITTPAYWERPEQYLIPKDALFSHQQTAVEIEFTGSELLALGALLEELESVLSTDAFVEFLIRATQERERVKFEVTKNLSKAFDYLVKWGQSVGLSRSDLSYLTHADIESLRLNRITTIDLPKLVSQRKAGYQVTKLIELPSFINEESQFYCFERHSSLPNYIGLKSVTAEVAILSDERTYFKGKIVMIPQADPGYDWLFGHEIAGLITQFGGANSHMAIRAAEIGLPAAIGVGEKLYETLQACHKLRLDCLGQTLRVVK</sequence>
<dbReference type="PANTHER" id="PTHR43615">
    <property type="entry name" value="PHOSPHOENOLPYRUVATE SYNTHASE-RELATED"/>
    <property type="match status" value="1"/>
</dbReference>